<evidence type="ECO:0008006" key="4">
    <source>
        <dbReference type="Google" id="ProtNLM"/>
    </source>
</evidence>
<feature type="region of interest" description="Disordered" evidence="1">
    <location>
        <begin position="1"/>
        <end position="29"/>
    </location>
</feature>
<dbReference type="InterPro" id="IPR036396">
    <property type="entry name" value="Cyt_P450_sf"/>
</dbReference>
<dbReference type="GO" id="GO:0016705">
    <property type="term" value="F:oxidoreductase activity, acting on paired donors, with incorporation or reduction of molecular oxygen"/>
    <property type="evidence" value="ECO:0007669"/>
    <property type="project" value="InterPro"/>
</dbReference>
<reference evidence="2 3" key="1">
    <citation type="journal article" date="2016" name="Mol. Biol. Evol.">
        <title>Comparative Genomics of Early-Diverging Mushroom-Forming Fungi Provides Insights into the Origins of Lignocellulose Decay Capabilities.</title>
        <authorList>
            <person name="Nagy L.G."/>
            <person name="Riley R."/>
            <person name="Tritt A."/>
            <person name="Adam C."/>
            <person name="Daum C."/>
            <person name="Floudas D."/>
            <person name="Sun H."/>
            <person name="Yadav J.S."/>
            <person name="Pangilinan J."/>
            <person name="Larsson K.H."/>
            <person name="Matsuura K."/>
            <person name="Barry K."/>
            <person name="Labutti K."/>
            <person name="Kuo R."/>
            <person name="Ohm R.A."/>
            <person name="Bhattacharya S.S."/>
            <person name="Shirouzu T."/>
            <person name="Yoshinaga Y."/>
            <person name="Martin F.M."/>
            <person name="Grigoriev I.V."/>
            <person name="Hibbett D.S."/>
        </authorList>
    </citation>
    <scope>NUCLEOTIDE SEQUENCE [LARGE SCALE GENOMIC DNA]</scope>
    <source>
        <strain evidence="2 3">L-15889</strain>
    </source>
</reference>
<evidence type="ECO:0000256" key="1">
    <source>
        <dbReference type="SAM" id="MobiDB-lite"/>
    </source>
</evidence>
<dbReference type="Gene3D" id="1.10.630.10">
    <property type="entry name" value="Cytochrome P450"/>
    <property type="match status" value="1"/>
</dbReference>
<dbReference type="EMBL" id="KV429034">
    <property type="protein sequence ID" value="KZT74236.1"/>
    <property type="molecule type" value="Genomic_DNA"/>
</dbReference>
<protein>
    <recommendedName>
        <fullName evidence="4">Cytochrome P450</fullName>
    </recommendedName>
</protein>
<proteinExistence type="predicted"/>
<sequence>MYPLVRSPPRARRFSVHRTSTTATRATSPHPERFCLEHSRLRKDHDAETLQLLHTNAYIPFSGGPADCVGHPLVLIETRIGLVCIMRAFDLRFRSGLDADD</sequence>
<keyword evidence="3" id="KW-1185">Reference proteome</keyword>
<evidence type="ECO:0000313" key="2">
    <source>
        <dbReference type="EMBL" id="KZT74236.1"/>
    </source>
</evidence>
<organism evidence="2 3">
    <name type="scientific">Daedalea quercina L-15889</name>
    <dbReference type="NCBI Taxonomy" id="1314783"/>
    <lineage>
        <taxon>Eukaryota</taxon>
        <taxon>Fungi</taxon>
        <taxon>Dikarya</taxon>
        <taxon>Basidiomycota</taxon>
        <taxon>Agaricomycotina</taxon>
        <taxon>Agaricomycetes</taxon>
        <taxon>Polyporales</taxon>
        <taxon>Fomitopsis</taxon>
    </lineage>
</organism>
<dbReference type="AlphaFoldDB" id="A0A165U104"/>
<feature type="compositionally biased region" description="Low complexity" evidence="1">
    <location>
        <begin position="17"/>
        <end position="29"/>
    </location>
</feature>
<dbReference type="OrthoDB" id="6692864at2759"/>
<dbReference type="Proteomes" id="UP000076727">
    <property type="component" value="Unassembled WGS sequence"/>
</dbReference>
<accession>A0A165U104</accession>
<name>A0A165U104_9APHY</name>
<dbReference type="GO" id="GO:0005506">
    <property type="term" value="F:iron ion binding"/>
    <property type="evidence" value="ECO:0007669"/>
    <property type="project" value="InterPro"/>
</dbReference>
<dbReference type="InterPro" id="IPR001128">
    <property type="entry name" value="Cyt_P450"/>
</dbReference>
<dbReference type="SUPFAM" id="SSF48264">
    <property type="entry name" value="Cytochrome P450"/>
    <property type="match status" value="1"/>
</dbReference>
<evidence type="ECO:0000313" key="3">
    <source>
        <dbReference type="Proteomes" id="UP000076727"/>
    </source>
</evidence>
<dbReference type="GO" id="GO:0004497">
    <property type="term" value="F:monooxygenase activity"/>
    <property type="evidence" value="ECO:0007669"/>
    <property type="project" value="InterPro"/>
</dbReference>
<dbReference type="Pfam" id="PF00067">
    <property type="entry name" value="p450"/>
    <property type="match status" value="1"/>
</dbReference>
<dbReference type="GO" id="GO:0020037">
    <property type="term" value="F:heme binding"/>
    <property type="evidence" value="ECO:0007669"/>
    <property type="project" value="InterPro"/>
</dbReference>
<gene>
    <name evidence="2" type="ORF">DAEQUDRAFT_660796</name>
</gene>